<accession>A0A0F9ATR5</accession>
<name>A0A0F9ATR5_9ZZZZ</name>
<sequence>MKLTKKSKIELPGVSLSVKDLQALLPICIHGLPDIDIPEETRD</sequence>
<evidence type="ECO:0000313" key="1">
    <source>
        <dbReference type="EMBL" id="KKL12820.1"/>
    </source>
</evidence>
<proteinExistence type="predicted"/>
<feature type="non-terminal residue" evidence="1">
    <location>
        <position position="43"/>
    </location>
</feature>
<gene>
    <name evidence="1" type="ORF">LCGC14_2531990</name>
</gene>
<reference evidence="1" key="1">
    <citation type="journal article" date="2015" name="Nature">
        <title>Complex archaea that bridge the gap between prokaryotes and eukaryotes.</title>
        <authorList>
            <person name="Spang A."/>
            <person name="Saw J.H."/>
            <person name="Jorgensen S.L."/>
            <person name="Zaremba-Niedzwiedzka K."/>
            <person name="Martijn J."/>
            <person name="Lind A.E."/>
            <person name="van Eijk R."/>
            <person name="Schleper C."/>
            <person name="Guy L."/>
            <person name="Ettema T.J."/>
        </authorList>
    </citation>
    <scope>NUCLEOTIDE SEQUENCE</scope>
</reference>
<dbReference type="EMBL" id="LAZR01041110">
    <property type="protein sequence ID" value="KKL12820.1"/>
    <property type="molecule type" value="Genomic_DNA"/>
</dbReference>
<dbReference type="AlphaFoldDB" id="A0A0F9ATR5"/>
<protein>
    <submittedName>
        <fullName evidence="1">Uncharacterized protein</fullName>
    </submittedName>
</protein>
<comment type="caution">
    <text evidence="1">The sequence shown here is derived from an EMBL/GenBank/DDBJ whole genome shotgun (WGS) entry which is preliminary data.</text>
</comment>
<organism evidence="1">
    <name type="scientific">marine sediment metagenome</name>
    <dbReference type="NCBI Taxonomy" id="412755"/>
    <lineage>
        <taxon>unclassified sequences</taxon>
        <taxon>metagenomes</taxon>
        <taxon>ecological metagenomes</taxon>
    </lineage>
</organism>